<feature type="region of interest" description="Disordered" evidence="1">
    <location>
        <begin position="349"/>
        <end position="369"/>
    </location>
</feature>
<evidence type="ECO:0000256" key="1">
    <source>
        <dbReference type="SAM" id="MobiDB-lite"/>
    </source>
</evidence>
<feature type="compositionally biased region" description="Low complexity" evidence="1">
    <location>
        <begin position="730"/>
        <end position="744"/>
    </location>
</feature>
<evidence type="ECO:0000313" key="4">
    <source>
        <dbReference type="Proteomes" id="UP000322791"/>
    </source>
</evidence>
<proteinExistence type="predicted"/>
<accession>A0A5D6UYM8</accession>
<feature type="compositionally biased region" description="Basic residues" evidence="1">
    <location>
        <begin position="487"/>
        <end position="499"/>
    </location>
</feature>
<name>A0A5D6UYM8_9BACT</name>
<feature type="compositionally biased region" description="Basic and acidic residues" evidence="1">
    <location>
        <begin position="565"/>
        <end position="582"/>
    </location>
</feature>
<evidence type="ECO:0000259" key="2">
    <source>
        <dbReference type="Pfam" id="PF08885"/>
    </source>
</evidence>
<evidence type="ECO:0000313" key="3">
    <source>
        <dbReference type="EMBL" id="TYZ08673.1"/>
    </source>
</evidence>
<dbReference type="Pfam" id="PF08885">
    <property type="entry name" value="GSCFA"/>
    <property type="match status" value="1"/>
</dbReference>
<dbReference type="EMBL" id="VTHL01000012">
    <property type="protein sequence ID" value="TYZ08673.1"/>
    <property type="molecule type" value="Genomic_DNA"/>
</dbReference>
<reference evidence="3 4" key="1">
    <citation type="submission" date="2019-08" db="EMBL/GenBank/DDBJ databases">
        <authorList>
            <person name="Seo M.-J."/>
        </authorList>
    </citation>
    <scope>NUCLEOTIDE SEQUENCE [LARGE SCALE GENOMIC DNA]</scope>
    <source>
        <strain evidence="3 4">KIGAM108</strain>
    </source>
</reference>
<gene>
    <name evidence="3" type="ORF">FY528_12415</name>
</gene>
<keyword evidence="4" id="KW-1185">Reference proteome</keyword>
<protein>
    <recommendedName>
        <fullName evidence="2">GSCFA domain-containing protein</fullName>
    </recommendedName>
</protein>
<feature type="region of interest" description="Disordered" evidence="1">
    <location>
        <begin position="401"/>
        <end position="426"/>
    </location>
</feature>
<feature type="compositionally biased region" description="Basic residues" evidence="1">
    <location>
        <begin position="780"/>
        <end position="794"/>
    </location>
</feature>
<feature type="compositionally biased region" description="Low complexity" evidence="1">
    <location>
        <begin position="689"/>
        <end position="701"/>
    </location>
</feature>
<feature type="domain" description="GSCFA" evidence="2">
    <location>
        <begin position="20"/>
        <end position="256"/>
    </location>
</feature>
<feature type="compositionally biased region" description="Low complexity" evidence="1">
    <location>
        <begin position="769"/>
        <end position="779"/>
    </location>
</feature>
<feature type="region of interest" description="Disordered" evidence="1">
    <location>
        <begin position="471"/>
        <end position="794"/>
    </location>
</feature>
<dbReference type="Proteomes" id="UP000322791">
    <property type="component" value="Unassembled WGS sequence"/>
</dbReference>
<feature type="compositionally biased region" description="Basic residues" evidence="1">
    <location>
        <begin position="410"/>
        <end position="426"/>
    </location>
</feature>
<feature type="compositionally biased region" description="Basic residues" evidence="1">
    <location>
        <begin position="583"/>
        <end position="593"/>
    </location>
</feature>
<feature type="compositionally biased region" description="Low complexity" evidence="1">
    <location>
        <begin position="636"/>
        <end position="652"/>
    </location>
</feature>
<sequence length="794" mass="85525">MFRTELPLIPHPQQLPPSARVLTIGSCFADSIGRRLTDYKVGALVNPFGTVFNPITACQLLRAAAGEDMDWQQHLVEARGRWQSYDLHASVGADNPVALLQQIQGKMHEAGAFLAQADVVVLTLGTAFVYRLKETQELVSNCHKMPAEGFEKELLTPDEIINAVAETHAYLRRINPKLRFVLTVSPVRHLKDTLPLNAVSKSVLRVACHYLSELLPDMSYFPAYELLVDDLRDYRFYAADMLHPSSVAEDYIWEKFTRTYFDQAFGRFKKEWESIRQALAHRPLYAAAPEHRQFLEQTLERLERISAQASVQTELAVVRQRLAELPLPPAPIQLDLEPEDDEERIDIGEGTSTNEAKTLAAPEWVQASRQPLAPAEISEQEEEDGEEEAEQVDTLAEAVDAVLESEQPLMKKKRRSRGGAKRNKKKHAARLAAEALTAAASVEAEAPADLAPVAVEPAAELTQALPPAPPTVIIAQEDAPLQTALERRKRNSRRSKNRKPALPDTLSAAVTGLEEAAAAPVQPQTEPTSPLLTSAPVEEPAVFAPSAENQPTAEPASPEAESEEAGSRREGRTGRSASERRAAAVRKPHRPAARFKPLYAADNTPIEAGETAVPAEASAPATELPPVAPQMPSLPAPTVAPVAASAEARPAVLPAPPLIPDTVNTGSSGTLSEAGVATRKPRPSRAKQPVLAAEVVPEATPVAPPDPVVEPAAAAAPLVPKPKRPRPKKATPAPEAAAAPAPESKPAPKRRAKAPTAQLDQAPAPEAPAPADVPATPAPKRTRPPRRKPAGPEA</sequence>
<dbReference type="InterPro" id="IPR014982">
    <property type="entry name" value="GSCFA"/>
</dbReference>
<feature type="compositionally biased region" description="Polar residues" evidence="1">
    <location>
        <begin position="662"/>
        <end position="671"/>
    </location>
</feature>
<dbReference type="RefSeq" id="WP_149071342.1">
    <property type="nucleotide sequence ID" value="NZ_VTHL01000012.1"/>
</dbReference>
<organism evidence="3 4">
    <name type="scientific">Hymenobacter lutimineralis</name>
    <dbReference type="NCBI Taxonomy" id="2606448"/>
    <lineage>
        <taxon>Bacteria</taxon>
        <taxon>Pseudomonadati</taxon>
        <taxon>Bacteroidota</taxon>
        <taxon>Cytophagia</taxon>
        <taxon>Cytophagales</taxon>
        <taxon>Hymenobacteraceae</taxon>
        <taxon>Hymenobacter</taxon>
    </lineage>
</organism>
<dbReference type="AlphaFoldDB" id="A0A5D6UYM8"/>
<comment type="caution">
    <text evidence="3">The sequence shown here is derived from an EMBL/GenBank/DDBJ whole genome shotgun (WGS) entry which is preliminary data.</text>
</comment>
<feature type="compositionally biased region" description="Pro residues" evidence="1">
    <location>
        <begin position="626"/>
        <end position="635"/>
    </location>
</feature>
<feature type="compositionally biased region" description="Low complexity" evidence="1">
    <location>
        <begin position="709"/>
        <end position="718"/>
    </location>
</feature>
<feature type="compositionally biased region" description="Polar residues" evidence="1">
    <location>
        <begin position="522"/>
        <end position="532"/>
    </location>
</feature>